<evidence type="ECO:0000313" key="2">
    <source>
        <dbReference type="EMBL" id="SDQ08716.1"/>
    </source>
</evidence>
<feature type="compositionally biased region" description="Basic and acidic residues" evidence="1">
    <location>
        <begin position="161"/>
        <end position="175"/>
    </location>
</feature>
<dbReference type="InterPro" id="IPR040701">
    <property type="entry name" value="Bact_RF_family2"/>
</dbReference>
<evidence type="ECO:0000256" key="1">
    <source>
        <dbReference type="SAM" id="MobiDB-lite"/>
    </source>
</evidence>
<dbReference type="Pfam" id="PF18844">
    <property type="entry name" value="baeRF_family2"/>
    <property type="match status" value="1"/>
</dbReference>
<name>A0A1H0Y1B5_9ACTN</name>
<dbReference type="EMBL" id="FNKO01000001">
    <property type="protein sequence ID" value="SDQ08716.1"/>
    <property type="molecule type" value="Genomic_DNA"/>
</dbReference>
<keyword evidence="3" id="KW-1185">Reference proteome</keyword>
<evidence type="ECO:0008006" key="4">
    <source>
        <dbReference type="Google" id="ProtNLM"/>
    </source>
</evidence>
<feature type="region of interest" description="Disordered" evidence="1">
    <location>
        <begin position="145"/>
        <end position="175"/>
    </location>
</feature>
<dbReference type="STRING" id="995062.SAMN04489718_0149"/>
<protein>
    <recommendedName>
        <fullName evidence="4">Peptide chain release factor 1 (ERF1)</fullName>
    </recommendedName>
</protein>
<dbReference type="OrthoDB" id="5179393at2"/>
<feature type="compositionally biased region" description="Low complexity" evidence="1">
    <location>
        <begin position="145"/>
        <end position="154"/>
    </location>
</feature>
<sequence length="379" mass="41091">MKLGYLQDVYDNRGPFVTVYLDTSGNVEDASRTVGLRWRSAREQLSADGASEEDLGAVDEVVGAHQWRAGQRGQLVIAAGGEVVFRDELPDSPEEFSDDELARVGPLPHLMPYLRLRSPRVPYVLGLVDRTGADVHVVDAGRHSGSVSVEGESGPVHKSHAAGEGHEKSHHDAVEEQWRRNAEQVAAAVDEQALRVAAETIVLAGERQIRRMVHDQLRKGFRDRVVATEAGHRDRNASEQTLQREVAEAVDAVVREQVDSAVQDFERELGQRDRAVDGWADTVTALQRGQVGTLLRSRSEVGDPPASLWIGPDPKQIALDRSGLAELGVSDPEQVSADEALVRALVGTDAELVLVDPERKLLTAGIGAVLRYTESGGGG</sequence>
<gene>
    <name evidence="2" type="ORF">SAMN04489718_0149</name>
</gene>
<proteinExistence type="predicted"/>
<dbReference type="RefSeq" id="WP_092520293.1">
    <property type="nucleotide sequence ID" value="NZ_FNKO01000001.1"/>
</dbReference>
<organism evidence="2 3">
    <name type="scientific">Actinopolyspora saharensis</name>
    <dbReference type="NCBI Taxonomy" id="995062"/>
    <lineage>
        <taxon>Bacteria</taxon>
        <taxon>Bacillati</taxon>
        <taxon>Actinomycetota</taxon>
        <taxon>Actinomycetes</taxon>
        <taxon>Actinopolysporales</taxon>
        <taxon>Actinopolysporaceae</taxon>
        <taxon>Actinopolyspora</taxon>
    </lineage>
</organism>
<dbReference type="AlphaFoldDB" id="A0A1H0Y1B5"/>
<dbReference type="Proteomes" id="UP000199301">
    <property type="component" value="Unassembled WGS sequence"/>
</dbReference>
<evidence type="ECO:0000313" key="3">
    <source>
        <dbReference type="Proteomes" id="UP000199301"/>
    </source>
</evidence>
<accession>A0A1H0Y1B5</accession>
<reference evidence="3" key="1">
    <citation type="submission" date="2016-10" db="EMBL/GenBank/DDBJ databases">
        <authorList>
            <person name="Varghese N."/>
            <person name="Submissions S."/>
        </authorList>
    </citation>
    <scope>NUCLEOTIDE SEQUENCE [LARGE SCALE GENOMIC DNA]</scope>
    <source>
        <strain evidence="3">DSM 45459</strain>
    </source>
</reference>